<dbReference type="Gene3D" id="1.20.140.150">
    <property type="match status" value="1"/>
</dbReference>
<keyword evidence="3" id="KW-1185">Reference proteome</keyword>
<accession>A0A0D7AHQ7</accession>
<dbReference type="EMBL" id="KN881676">
    <property type="protein sequence ID" value="KIY50368.1"/>
    <property type="molecule type" value="Genomic_DNA"/>
</dbReference>
<evidence type="ECO:0000313" key="2">
    <source>
        <dbReference type="EMBL" id="KIY50368.1"/>
    </source>
</evidence>
<keyword evidence="1" id="KW-0812">Transmembrane</keyword>
<dbReference type="AlphaFoldDB" id="A0A0D7AHQ7"/>
<sequence length="213" mass="23402">MRKTSYVITFFAVLASLILNILSAHQTSWLLVKSSKATHHKVTAKYGLYQVCSRDVVKLPFDDRIAYTEYTCRKFPARVSDKCEEENAGFCTAWSTAGYASELAIGFVAITLFSILIGVSTGSRRRRIWRAVAGLVLFSSLMQVIAFAIVTNIKRTSRFEPATGAIFGPAYVMNVFSWVWGIVVAGAVITTGISADKGHTWAAGNRAYQPIEG</sequence>
<feature type="transmembrane region" description="Helical" evidence="1">
    <location>
        <begin position="128"/>
        <end position="150"/>
    </location>
</feature>
<gene>
    <name evidence="2" type="ORF">FISHEDRAFT_71971</name>
</gene>
<name>A0A0D7AHQ7_9AGAR</name>
<reference evidence="2 3" key="1">
    <citation type="journal article" date="2015" name="Fungal Genet. Biol.">
        <title>Evolution of novel wood decay mechanisms in Agaricales revealed by the genome sequences of Fistulina hepatica and Cylindrobasidium torrendii.</title>
        <authorList>
            <person name="Floudas D."/>
            <person name="Held B.W."/>
            <person name="Riley R."/>
            <person name="Nagy L.G."/>
            <person name="Koehler G."/>
            <person name="Ransdell A.S."/>
            <person name="Younus H."/>
            <person name="Chow J."/>
            <person name="Chiniquy J."/>
            <person name="Lipzen A."/>
            <person name="Tritt A."/>
            <person name="Sun H."/>
            <person name="Haridas S."/>
            <person name="LaButti K."/>
            <person name="Ohm R.A."/>
            <person name="Kues U."/>
            <person name="Blanchette R.A."/>
            <person name="Grigoriev I.V."/>
            <person name="Minto R.E."/>
            <person name="Hibbett D.S."/>
        </authorList>
    </citation>
    <scope>NUCLEOTIDE SEQUENCE [LARGE SCALE GENOMIC DNA]</scope>
    <source>
        <strain evidence="2 3">ATCC 64428</strain>
    </source>
</reference>
<feature type="transmembrane region" description="Helical" evidence="1">
    <location>
        <begin position="170"/>
        <end position="189"/>
    </location>
</feature>
<organism evidence="2 3">
    <name type="scientific">Fistulina hepatica ATCC 64428</name>
    <dbReference type="NCBI Taxonomy" id="1128425"/>
    <lineage>
        <taxon>Eukaryota</taxon>
        <taxon>Fungi</taxon>
        <taxon>Dikarya</taxon>
        <taxon>Basidiomycota</taxon>
        <taxon>Agaricomycotina</taxon>
        <taxon>Agaricomycetes</taxon>
        <taxon>Agaricomycetidae</taxon>
        <taxon>Agaricales</taxon>
        <taxon>Fistulinaceae</taxon>
        <taxon>Fistulina</taxon>
    </lineage>
</organism>
<keyword evidence="1" id="KW-1133">Transmembrane helix</keyword>
<protein>
    <submittedName>
        <fullName evidence="2">Uncharacterized protein</fullName>
    </submittedName>
</protein>
<evidence type="ECO:0000256" key="1">
    <source>
        <dbReference type="SAM" id="Phobius"/>
    </source>
</evidence>
<feature type="transmembrane region" description="Helical" evidence="1">
    <location>
        <begin position="103"/>
        <end position="121"/>
    </location>
</feature>
<proteinExistence type="predicted"/>
<dbReference type="OrthoDB" id="61370at2759"/>
<dbReference type="Proteomes" id="UP000054144">
    <property type="component" value="Unassembled WGS sequence"/>
</dbReference>
<keyword evidence="1" id="KW-0472">Membrane</keyword>
<evidence type="ECO:0000313" key="3">
    <source>
        <dbReference type="Proteomes" id="UP000054144"/>
    </source>
</evidence>